<dbReference type="AlphaFoldDB" id="A0A9J6GA98"/>
<dbReference type="OrthoDB" id="6499747at2759"/>
<dbReference type="GO" id="GO:0006493">
    <property type="term" value="P:protein O-linked glycosylation"/>
    <property type="evidence" value="ECO:0007669"/>
    <property type="project" value="TreeGrafter"/>
</dbReference>
<evidence type="ECO:0000256" key="1">
    <source>
        <dbReference type="ARBA" id="ARBA00004323"/>
    </source>
</evidence>
<evidence type="ECO:0000256" key="5">
    <source>
        <dbReference type="ARBA" id="ARBA00022692"/>
    </source>
</evidence>
<dbReference type="EMBL" id="JABSTR010000005">
    <property type="protein sequence ID" value="KAH9371783.1"/>
    <property type="molecule type" value="Genomic_DNA"/>
</dbReference>
<evidence type="ECO:0000256" key="10">
    <source>
        <dbReference type="RuleBase" id="RU363063"/>
    </source>
</evidence>
<feature type="chain" id="PRO_5039948363" description="Hexosyltransferase" evidence="11">
    <location>
        <begin position="28"/>
        <end position="355"/>
    </location>
</feature>
<dbReference type="EC" id="2.4.1.-" evidence="10"/>
<evidence type="ECO:0000256" key="9">
    <source>
        <dbReference type="ARBA" id="ARBA00023136"/>
    </source>
</evidence>
<keyword evidence="6" id="KW-0735">Signal-anchor</keyword>
<evidence type="ECO:0000256" key="8">
    <source>
        <dbReference type="ARBA" id="ARBA00023034"/>
    </source>
</evidence>
<dbReference type="PANTHER" id="PTHR11214">
    <property type="entry name" value="BETA-1,3-N-ACETYLGLUCOSAMINYLTRANSFERASE"/>
    <property type="match status" value="1"/>
</dbReference>
<dbReference type="PANTHER" id="PTHR11214:SF376">
    <property type="entry name" value="HEXOSYLTRANSFERASE"/>
    <property type="match status" value="1"/>
</dbReference>
<dbReference type="GO" id="GO:0016758">
    <property type="term" value="F:hexosyltransferase activity"/>
    <property type="evidence" value="ECO:0007669"/>
    <property type="project" value="InterPro"/>
</dbReference>
<evidence type="ECO:0000313" key="12">
    <source>
        <dbReference type="EMBL" id="KAH9371783.1"/>
    </source>
</evidence>
<protein>
    <recommendedName>
        <fullName evidence="10">Hexosyltransferase</fullName>
        <ecNumber evidence="10">2.4.1.-</ecNumber>
    </recommendedName>
</protein>
<name>A0A9J6GA98_HAELO</name>
<keyword evidence="3 10" id="KW-0328">Glycosyltransferase</keyword>
<keyword evidence="11" id="KW-0732">Signal</keyword>
<keyword evidence="13" id="KW-1185">Reference proteome</keyword>
<accession>A0A9J6GA98</accession>
<evidence type="ECO:0000256" key="2">
    <source>
        <dbReference type="ARBA" id="ARBA00008661"/>
    </source>
</evidence>
<keyword evidence="9" id="KW-0472">Membrane</keyword>
<dbReference type="Proteomes" id="UP000821853">
    <property type="component" value="Chromosome 3"/>
</dbReference>
<evidence type="ECO:0000256" key="6">
    <source>
        <dbReference type="ARBA" id="ARBA00022968"/>
    </source>
</evidence>
<evidence type="ECO:0000256" key="3">
    <source>
        <dbReference type="ARBA" id="ARBA00022676"/>
    </source>
</evidence>
<dbReference type="GO" id="GO:0000139">
    <property type="term" value="C:Golgi membrane"/>
    <property type="evidence" value="ECO:0007669"/>
    <property type="project" value="UniProtKB-SubCell"/>
</dbReference>
<dbReference type="InterPro" id="IPR002659">
    <property type="entry name" value="Glyco_trans_31"/>
</dbReference>
<comment type="caution">
    <text evidence="12">The sequence shown here is derived from an EMBL/GenBank/DDBJ whole genome shotgun (WGS) entry which is preliminary data.</text>
</comment>
<evidence type="ECO:0000256" key="11">
    <source>
        <dbReference type="SAM" id="SignalP"/>
    </source>
</evidence>
<keyword evidence="5" id="KW-0812">Transmembrane</keyword>
<dbReference type="OMA" id="RECAYPL"/>
<dbReference type="Pfam" id="PF01762">
    <property type="entry name" value="Galactosyl_T"/>
    <property type="match status" value="1"/>
</dbReference>
<evidence type="ECO:0000313" key="13">
    <source>
        <dbReference type="Proteomes" id="UP000821853"/>
    </source>
</evidence>
<evidence type="ECO:0000256" key="7">
    <source>
        <dbReference type="ARBA" id="ARBA00022989"/>
    </source>
</evidence>
<evidence type="ECO:0000256" key="4">
    <source>
        <dbReference type="ARBA" id="ARBA00022679"/>
    </source>
</evidence>
<dbReference type="VEuPathDB" id="VectorBase:HLOH_054312"/>
<sequence length="355" mass="40425">MAARHPIRRRLHWLSLVSAFTAVTLYARNREAAAQAPPARSPSAPPRSIPLEDADLAVGWAVRRECAYPLSVIFIIYSNARHWRRRAALRDSLFGEDGKRFFNWTALFLVDRTPDDPPAEAAWAHIEADALGDAVLLRRSKQASGSSKLLLAMRWVRQHCTRTLYVIKMDDDTLVEPFALMQHLVENVEPTGRLLHCTLRPRTSRRPGWAWSHELVVSNRSLAKLPRRRQHCLGRVIIMNVPIVRDLLRASSLLPTSRWSEGEDFVTGDLALVAGLGHVDLSSRVSWRRSEAHSFLDGWLVFFRFRDTSDLSTLIRAVWDLAVWNEALNDENVRKALTHRSEAAPYDPEVEKPSQ</sequence>
<feature type="signal peptide" evidence="11">
    <location>
        <begin position="1"/>
        <end position="27"/>
    </location>
</feature>
<keyword evidence="4" id="KW-0808">Transferase</keyword>
<keyword evidence="7" id="KW-1133">Transmembrane helix</keyword>
<proteinExistence type="inferred from homology"/>
<comment type="subcellular location">
    <subcellularLocation>
        <location evidence="1 10">Golgi apparatus membrane</location>
        <topology evidence="1 10">Single-pass type II membrane protein</topology>
    </subcellularLocation>
</comment>
<keyword evidence="8 10" id="KW-0333">Golgi apparatus</keyword>
<comment type="similarity">
    <text evidence="2 10">Belongs to the glycosyltransferase 31 family.</text>
</comment>
<gene>
    <name evidence="12" type="ORF">HPB48_019963</name>
</gene>
<organism evidence="12 13">
    <name type="scientific">Haemaphysalis longicornis</name>
    <name type="common">Bush tick</name>
    <dbReference type="NCBI Taxonomy" id="44386"/>
    <lineage>
        <taxon>Eukaryota</taxon>
        <taxon>Metazoa</taxon>
        <taxon>Ecdysozoa</taxon>
        <taxon>Arthropoda</taxon>
        <taxon>Chelicerata</taxon>
        <taxon>Arachnida</taxon>
        <taxon>Acari</taxon>
        <taxon>Parasitiformes</taxon>
        <taxon>Ixodida</taxon>
        <taxon>Ixodoidea</taxon>
        <taxon>Ixodidae</taxon>
        <taxon>Haemaphysalinae</taxon>
        <taxon>Haemaphysalis</taxon>
    </lineage>
</organism>
<reference evidence="12 13" key="1">
    <citation type="journal article" date="2020" name="Cell">
        <title>Large-Scale Comparative Analyses of Tick Genomes Elucidate Their Genetic Diversity and Vector Capacities.</title>
        <authorList>
            <consortium name="Tick Genome and Microbiome Consortium (TIGMIC)"/>
            <person name="Jia N."/>
            <person name="Wang J."/>
            <person name="Shi W."/>
            <person name="Du L."/>
            <person name="Sun Y."/>
            <person name="Zhan W."/>
            <person name="Jiang J.F."/>
            <person name="Wang Q."/>
            <person name="Zhang B."/>
            <person name="Ji P."/>
            <person name="Bell-Sakyi L."/>
            <person name="Cui X.M."/>
            <person name="Yuan T.T."/>
            <person name="Jiang B.G."/>
            <person name="Yang W.F."/>
            <person name="Lam T.T."/>
            <person name="Chang Q.C."/>
            <person name="Ding S.J."/>
            <person name="Wang X.J."/>
            <person name="Zhu J.G."/>
            <person name="Ruan X.D."/>
            <person name="Zhao L."/>
            <person name="Wei J.T."/>
            <person name="Ye R.Z."/>
            <person name="Que T.C."/>
            <person name="Du C.H."/>
            <person name="Zhou Y.H."/>
            <person name="Cheng J.X."/>
            <person name="Dai P.F."/>
            <person name="Guo W.B."/>
            <person name="Han X.H."/>
            <person name="Huang E.J."/>
            <person name="Li L.F."/>
            <person name="Wei W."/>
            <person name="Gao Y.C."/>
            <person name="Liu J.Z."/>
            <person name="Shao H.Z."/>
            <person name="Wang X."/>
            <person name="Wang C.C."/>
            <person name="Yang T.C."/>
            <person name="Huo Q.B."/>
            <person name="Li W."/>
            <person name="Chen H.Y."/>
            <person name="Chen S.E."/>
            <person name="Zhou L.G."/>
            <person name="Ni X.B."/>
            <person name="Tian J.H."/>
            <person name="Sheng Y."/>
            <person name="Liu T."/>
            <person name="Pan Y.S."/>
            <person name="Xia L.Y."/>
            <person name="Li J."/>
            <person name="Zhao F."/>
            <person name="Cao W.C."/>
        </authorList>
    </citation>
    <scope>NUCLEOTIDE SEQUENCE [LARGE SCALE GENOMIC DNA]</scope>
    <source>
        <strain evidence="12">HaeL-2018</strain>
    </source>
</reference>